<dbReference type="SUPFAM" id="SSF53850">
    <property type="entry name" value="Periplasmic binding protein-like II"/>
    <property type="match status" value="1"/>
</dbReference>
<keyword evidence="4" id="KW-0804">Transcription</keyword>
<accession>A0ABQ6HSG6</accession>
<dbReference type="Pfam" id="PF03466">
    <property type="entry name" value="LysR_substrate"/>
    <property type="match status" value="1"/>
</dbReference>
<dbReference type="Proteomes" id="UP001157109">
    <property type="component" value="Unassembled WGS sequence"/>
</dbReference>
<evidence type="ECO:0000256" key="4">
    <source>
        <dbReference type="ARBA" id="ARBA00023163"/>
    </source>
</evidence>
<evidence type="ECO:0000313" key="6">
    <source>
        <dbReference type="EMBL" id="GMA21415.1"/>
    </source>
</evidence>
<comment type="similarity">
    <text evidence="1">Belongs to the LysR transcriptional regulatory family.</text>
</comment>
<evidence type="ECO:0000256" key="3">
    <source>
        <dbReference type="ARBA" id="ARBA00023125"/>
    </source>
</evidence>
<dbReference type="InterPro" id="IPR000847">
    <property type="entry name" value="LysR_HTH_N"/>
</dbReference>
<organism evidence="6 7">
    <name type="scientific">Arsenicicoccus piscis</name>
    <dbReference type="NCBI Taxonomy" id="673954"/>
    <lineage>
        <taxon>Bacteria</taxon>
        <taxon>Bacillati</taxon>
        <taxon>Actinomycetota</taxon>
        <taxon>Actinomycetes</taxon>
        <taxon>Micrococcales</taxon>
        <taxon>Intrasporangiaceae</taxon>
        <taxon>Arsenicicoccus</taxon>
    </lineage>
</organism>
<gene>
    <name evidence="6" type="ORF">GCM10025862_34360</name>
</gene>
<name>A0ABQ6HSG6_9MICO</name>
<dbReference type="SUPFAM" id="SSF46785">
    <property type="entry name" value="Winged helix' DNA-binding domain"/>
    <property type="match status" value="1"/>
</dbReference>
<feature type="domain" description="HTH lysR-type" evidence="5">
    <location>
        <begin position="1"/>
        <end position="58"/>
    </location>
</feature>
<dbReference type="CDD" id="cd08423">
    <property type="entry name" value="PBP2_LTTR_like_6"/>
    <property type="match status" value="1"/>
</dbReference>
<keyword evidence="7" id="KW-1185">Reference proteome</keyword>
<evidence type="ECO:0000256" key="1">
    <source>
        <dbReference type="ARBA" id="ARBA00009437"/>
    </source>
</evidence>
<dbReference type="Pfam" id="PF00126">
    <property type="entry name" value="HTH_1"/>
    <property type="match status" value="1"/>
</dbReference>
<dbReference type="Gene3D" id="3.40.190.10">
    <property type="entry name" value="Periplasmic binding protein-like II"/>
    <property type="match status" value="2"/>
</dbReference>
<dbReference type="RefSeq" id="WP_241441653.1">
    <property type="nucleotide sequence ID" value="NZ_BSUJ01000001.1"/>
</dbReference>
<keyword evidence="2" id="KW-0805">Transcription regulation</keyword>
<dbReference type="PRINTS" id="PR00039">
    <property type="entry name" value="HTHLYSR"/>
</dbReference>
<dbReference type="InterPro" id="IPR036390">
    <property type="entry name" value="WH_DNA-bd_sf"/>
</dbReference>
<dbReference type="InterPro" id="IPR036388">
    <property type="entry name" value="WH-like_DNA-bd_sf"/>
</dbReference>
<evidence type="ECO:0000259" key="5">
    <source>
        <dbReference type="PROSITE" id="PS50931"/>
    </source>
</evidence>
<protein>
    <submittedName>
        <fullName evidence="6">LysR family transcriptional regulator</fullName>
    </submittedName>
</protein>
<sequence>MDPRRLLIFRTVARAGSISAGARELGWTQPAVSQHLQALEREVGSALLVRGSGGVTLTEPGRALLAHADAVASRLQVAAAELADLAQLRAGTVRLAAFPSGAAVRVPPALERLRRIYPGVVVHLTEAEPPEALDAVRAGDVDVALVFGYDDDVAADTDLVLVPAGGDRSMLVLPREHQLATRRRPSLRALRSAEWIAGCERCRAHLLRSCAAAGFEPDVRHESDDYVVVQNLVAHGLGVSLLPRTALDAFQHPEVHVTAVEGVSPRQLYLAHRPGADAVPAVAAVLSQLVAFGTPSAARRAHSSGTPA</sequence>
<proteinExistence type="inferred from homology"/>
<dbReference type="PANTHER" id="PTHR30346:SF29">
    <property type="entry name" value="LYSR SUBSTRATE-BINDING"/>
    <property type="match status" value="1"/>
</dbReference>
<dbReference type="PROSITE" id="PS50931">
    <property type="entry name" value="HTH_LYSR"/>
    <property type="match status" value="1"/>
</dbReference>
<dbReference type="PANTHER" id="PTHR30346">
    <property type="entry name" value="TRANSCRIPTIONAL DUAL REGULATOR HCAR-RELATED"/>
    <property type="match status" value="1"/>
</dbReference>
<evidence type="ECO:0000256" key="2">
    <source>
        <dbReference type="ARBA" id="ARBA00023015"/>
    </source>
</evidence>
<keyword evidence="3" id="KW-0238">DNA-binding</keyword>
<reference evidence="7" key="1">
    <citation type="journal article" date="2019" name="Int. J. Syst. Evol. Microbiol.">
        <title>The Global Catalogue of Microorganisms (GCM) 10K type strain sequencing project: providing services to taxonomists for standard genome sequencing and annotation.</title>
        <authorList>
            <consortium name="The Broad Institute Genomics Platform"/>
            <consortium name="The Broad Institute Genome Sequencing Center for Infectious Disease"/>
            <person name="Wu L."/>
            <person name="Ma J."/>
        </authorList>
    </citation>
    <scope>NUCLEOTIDE SEQUENCE [LARGE SCALE GENOMIC DNA]</scope>
    <source>
        <strain evidence="7">NBRC 105830</strain>
    </source>
</reference>
<comment type="caution">
    <text evidence="6">The sequence shown here is derived from an EMBL/GenBank/DDBJ whole genome shotgun (WGS) entry which is preliminary data.</text>
</comment>
<dbReference type="EMBL" id="BSUJ01000001">
    <property type="protein sequence ID" value="GMA21415.1"/>
    <property type="molecule type" value="Genomic_DNA"/>
</dbReference>
<dbReference type="Gene3D" id="1.10.10.10">
    <property type="entry name" value="Winged helix-like DNA-binding domain superfamily/Winged helix DNA-binding domain"/>
    <property type="match status" value="1"/>
</dbReference>
<evidence type="ECO:0000313" key="7">
    <source>
        <dbReference type="Proteomes" id="UP001157109"/>
    </source>
</evidence>
<dbReference type="InterPro" id="IPR005119">
    <property type="entry name" value="LysR_subst-bd"/>
</dbReference>